<protein>
    <submittedName>
        <fullName evidence="2">Uncharacterized protein</fullName>
    </submittedName>
</protein>
<keyword evidence="1" id="KW-0812">Transmembrane</keyword>
<evidence type="ECO:0000313" key="3">
    <source>
        <dbReference type="Proteomes" id="UP001176941"/>
    </source>
</evidence>
<dbReference type="Proteomes" id="UP001176941">
    <property type="component" value="Chromosome 12"/>
</dbReference>
<feature type="transmembrane region" description="Helical" evidence="1">
    <location>
        <begin position="70"/>
        <end position="92"/>
    </location>
</feature>
<sequence>MTLPACEVGTTIIITNVTIIITTIITNTFTIITTIKSKQTGPSRWSSLLWAWTCKQSSRTPADSLQPQTIAFYAFYFPMMSSYFFPFLVWLARLVNCYFMNS</sequence>
<gene>
    <name evidence="2" type="ORF">MRATA1EN1_LOCUS4219</name>
</gene>
<feature type="transmembrane region" description="Helical" evidence="1">
    <location>
        <begin position="12"/>
        <end position="35"/>
    </location>
</feature>
<evidence type="ECO:0000313" key="2">
    <source>
        <dbReference type="EMBL" id="CAI9155257.1"/>
    </source>
</evidence>
<accession>A0ABN8Y0W9</accession>
<proteinExistence type="predicted"/>
<keyword evidence="1" id="KW-0472">Membrane</keyword>
<organism evidence="2 3">
    <name type="scientific">Rangifer tarandus platyrhynchus</name>
    <name type="common">Svalbard reindeer</name>
    <dbReference type="NCBI Taxonomy" id="3082113"/>
    <lineage>
        <taxon>Eukaryota</taxon>
        <taxon>Metazoa</taxon>
        <taxon>Chordata</taxon>
        <taxon>Craniata</taxon>
        <taxon>Vertebrata</taxon>
        <taxon>Euteleostomi</taxon>
        <taxon>Mammalia</taxon>
        <taxon>Eutheria</taxon>
        <taxon>Laurasiatheria</taxon>
        <taxon>Artiodactyla</taxon>
        <taxon>Ruminantia</taxon>
        <taxon>Pecora</taxon>
        <taxon>Cervidae</taxon>
        <taxon>Odocoileinae</taxon>
        <taxon>Rangifer</taxon>
    </lineage>
</organism>
<reference evidence="2" key="1">
    <citation type="submission" date="2023-04" db="EMBL/GenBank/DDBJ databases">
        <authorList>
            <consortium name="ELIXIR-Norway"/>
        </authorList>
    </citation>
    <scope>NUCLEOTIDE SEQUENCE [LARGE SCALE GENOMIC DNA]</scope>
</reference>
<keyword evidence="1" id="KW-1133">Transmembrane helix</keyword>
<evidence type="ECO:0000256" key="1">
    <source>
        <dbReference type="SAM" id="Phobius"/>
    </source>
</evidence>
<keyword evidence="3" id="KW-1185">Reference proteome</keyword>
<dbReference type="EMBL" id="OX459948">
    <property type="protein sequence ID" value="CAI9155257.1"/>
    <property type="molecule type" value="Genomic_DNA"/>
</dbReference>
<name>A0ABN8Y0W9_RANTA</name>